<feature type="region of interest" description="Disordered" evidence="1">
    <location>
        <begin position="157"/>
        <end position="180"/>
    </location>
</feature>
<reference evidence="2" key="1">
    <citation type="submission" date="2022-10" db="EMBL/GenBank/DDBJ databases">
        <title>Tapping the CABI collections for fungal endophytes: first genome assemblies for Collariella, Neodidymelliopsis, Ascochyta clinopodiicola, Didymella pomorum, Didymosphaeria variabile, Neocosmospora piperis and Neocucurbitaria cava.</title>
        <authorList>
            <person name="Hill R."/>
        </authorList>
    </citation>
    <scope>NUCLEOTIDE SEQUENCE</scope>
    <source>
        <strain evidence="2">IMI 360193</strain>
    </source>
</reference>
<feature type="region of interest" description="Disordered" evidence="1">
    <location>
        <begin position="780"/>
        <end position="812"/>
    </location>
</feature>
<evidence type="ECO:0000313" key="3">
    <source>
        <dbReference type="Proteomes" id="UP001140562"/>
    </source>
</evidence>
<feature type="compositionally biased region" description="Basic and acidic residues" evidence="1">
    <location>
        <begin position="231"/>
        <end position="244"/>
    </location>
</feature>
<feature type="compositionally biased region" description="Basic and acidic residues" evidence="1">
    <location>
        <begin position="33"/>
        <end position="43"/>
    </location>
</feature>
<dbReference type="Proteomes" id="UP001140562">
    <property type="component" value="Unassembled WGS sequence"/>
</dbReference>
<feature type="compositionally biased region" description="Acidic residues" evidence="1">
    <location>
        <begin position="672"/>
        <end position="690"/>
    </location>
</feature>
<dbReference type="OrthoDB" id="3788294at2759"/>
<comment type="caution">
    <text evidence="2">The sequence shown here is derived from an EMBL/GenBank/DDBJ whole genome shotgun (WGS) entry which is preliminary data.</text>
</comment>
<evidence type="ECO:0000256" key="1">
    <source>
        <dbReference type="SAM" id="MobiDB-lite"/>
    </source>
</evidence>
<feature type="region of interest" description="Disordered" evidence="1">
    <location>
        <begin position="33"/>
        <end position="61"/>
    </location>
</feature>
<protein>
    <submittedName>
        <fullName evidence="2">Uncharacterized protein</fullName>
    </submittedName>
</protein>
<keyword evidence="3" id="KW-1185">Reference proteome</keyword>
<feature type="region of interest" description="Disordered" evidence="1">
    <location>
        <begin position="278"/>
        <end position="311"/>
    </location>
</feature>
<feature type="compositionally biased region" description="Acidic residues" evidence="1">
    <location>
        <begin position="636"/>
        <end position="652"/>
    </location>
</feature>
<feature type="compositionally biased region" description="Polar residues" evidence="1">
    <location>
        <begin position="695"/>
        <end position="704"/>
    </location>
</feature>
<feature type="region of interest" description="Disordered" evidence="1">
    <location>
        <begin position="525"/>
        <end position="743"/>
    </location>
</feature>
<feature type="compositionally biased region" description="Polar residues" evidence="1">
    <location>
        <begin position="212"/>
        <end position="224"/>
    </location>
</feature>
<organism evidence="2 3">
    <name type="scientific">Didymella glomerata</name>
    <dbReference type="NCBI Taxonomy" id="749621"/>
    <lineage>
        <taxon>Eukaryota</taxon>
        <taxon>Fungi</taxon>
        <taxon>Dikarya</taxon>
        <taxon>Ascomycota</taxon>
        <taxon>Pezizomycotina</taxon>
        <taxon>Dothideomycetes</taxon>
        <taxon>Pleosporomycetidae</taxon>
        <taxon>Pleosporales</taxon>
        <taxon>Pleosporineae</taxon>
        <taxon>Didymellaceae</taxon>
        <taxon>Didymella</taxon>
    </lineage>
</organism>
<name>A0A9W8WWH1_9PLEO</name>
<dbReference type="EMBL" id="JAPEUV010000080">
    <property type="protein sequence ID" value="KAJ4334255.1"/>
    <property type="molecule type" value="Genomic_DNA"/>
</dbReference>
<feature type="compositionally biased region" description="Low complexity" evidence="1">
    <location>
        <begin position="458"/>
        <end position="473"/>
    </location>
</feature>
<sequence length="823" mass="93341">MEIDNDKGATAIEEEETRRHNKLYNELKTRMRRAETRHREDLQNVRTTVPSTATTDDGDASAHWQALKAAKTPEAEIERYIKLQSTQRTKAEAEHDKDLHELRMSRFLTKGSRDQNAACEVACALGAEQASSQTQQFTPGQEDPDFALALQLQEEEYREAREAEQRQASPTEEEEQIRRYNELQVTSRIKNLEQQMEHIRNVQDNMMREMQSRTTLRTGQQLDSESQHMAGPERRRGRDREFEQKAPPSPPLETPSDVPETSRPRLVIPFSSGQVAIPSLKRTDTETFKVPAKPPSPPPKTQWRDQTRQRGRPNLDFSRIETHFLLTHDFIDDVNAMLDVIDGWSDDQIKDFEYAFKKDVDNRGRSIEFVEIDSRQWGVRLLNPTNPERRDSLGMLCPFRSSDNPQNICQNLGSKECSNKAYTEERTASLNSFRDQQNMLPPPLPLRSDKRKAPPGPSQAAKPLAAPAAPSPLVDTPRPLDSTRPGSRSLAKDDMRQAHVENVERGGSKIWTQVEQVKNLFKAQAEGRQGKQAEGRELFVRDFANENPYVPEDAVATKQPSDSTPGLDNDGPMDEAGGLQLPELFQEPYIERSATPSDSPLSPPSPRIRQLDVDTLMPDPYDEPLSLESPHIRDDMDLDDDIPVWDPEEEAESQSRRATPADPSFTRSDMDLIMELDDDIPVWDPEDDDGGPLTRQASQNSSSEGVRAYQEHLNGFLRKYDSQQTQRRETPESISGSPAQPFLKSFPFKCTAEEAVRDARNIKYKMCHHLERLGEQLHPSATGRGAWRDQDGTKWPVGMEPPEAQKEGGSDQELLKALFMSVP</sequence>
<proteinExistence type="predicted"/>
<accession>A0A9W8WWH1</accession>
<feature type="compositionally biased region" description="Basic and acidic residues" evidence="1">
    <location>
        <begin position="528"/>
        <end position="544"/>
    </location>
</feature>
<feature type="compositionally biased region" description="Polar residues" evidence="1">
    <location>
        <begin position="428"/>
        <end position="439"/>
    </location>
</feature>
<dbReference type="AlphaFoldDB" id="A0A9W8WWH1"/>
<feature type="compositionally biased region" description="Basic and acidic residues" evidence="1">
    <location>
        <begin position="718"/>
        <end position="731"/>
    </location>
</feature>
<gene>
    <name evidence="2" type="ORF">N0V87_007007</name>
</gene>
<evidence type="ECO:0000313" key="2">
    <source>
        <dbReference type="EMBL" id="KAJ4334255.1"/>
    </source>
</evidence>
<feature type="region of interest" description="Disordered" evidence="1">
    <location>
        <begin position="210"/>
        <end position="264"/>
    </location>
</feature>
<feature type="compositionally biased region" description="Polar residues" evidence="1">
    <location>
        <begin position="44"/>
        <end position="55"/>
    </location>
</feature>
<feature type="region of interest" description="Disordered" evidence="1">
    <location>
        <begin position="428"/>
        <end position="495"/>
    </location>
</feature>